<organism evidence="1 2">
    <name type="scientific">Mythimna loreyi</name>
    <dbReference type="NCBI Taxonomy" id="667449"/>
    <lineage>
        <taxon>Eukaryota</taxon>
        <taxon>Metazoa</taxon>
        <taxon>Ecdysozoa</taxon>
        <taxon>Arthropoda</taxon>
        <taxon>Hexapoda</taxon>
        <taxon>Insecta</taxon>
        <taxon>Pterygota</taxon>
        <taxon>Neoptera</taxon>
        <taxon>Endopterygota</taxon>
        <taxon>Lepidoptera</taxon>
        <taxon>Glossata</taxon>
        <taxon>Ditrysia</taxon>
        <taxon>Noctuoidea</taxon>
        <taxon>Noctuidae</taxon>
        <taxon>Noctuinae</taxon>
        <taxon>Hadenini</taxon>
        <taxon>Mythimna</taxon>
    </lineage>
</organism>
<dbReference type="Proteomes" id="UP001231649">
    <property type="component" value="Chromosome 25"/>
</dbReference>
<gene>
    <name evidence="1" type="ORF">PYW08_010205</name>
</gene>
<evidence type="ECO:0000313" key="2">
    <source>
        <dbReference type="Proteomes" id="UP001231649"/>
    </source>
</evidence>
<protein>
    <submittedName>
        <fullName evidence="1">Uncharacterized protein</fullName>
    </submittedName>
</protein>
<accession>A0ACC2Q6A3</accession>
<sequence>MTMHQMFLRIAQNHMLLLLKSVPSHKFLFPESALNHQLLLVTRLLRLQEHRQMSVQLPKAYEDVIITPDILEDTPELDTLSEDEIEPEEEDDSTDEDDD</sequence>
<comment type="caution">
    <text evidence="1">The sequence shown here is derived from an EMBL/GenBank/DDBJ whole genome shotgun (WGS) entry which is preliminary data.</text>
</comment>
<reference evidence="1" key="1">
    <citation type="submission" date="2023-03" db="EMBL/GenBank/DDBJ databases">
        <title>Chromosome-level genomes of two armyworms, Mythimna separata and Mythimna loreyi, provide insights into the biosynthesis and reception of sex pheromones.</title>
        <authorList>
            <person name="Zhao H."/>
        </authorList>
    </citation>
    <scope>NUCLEOTIDE SEQUENCE</scope>
    <source>
        <strain evidence="1">BeijingLab</strain>
    </source>
</reference>
<evidence type="ECO:0000313" key="1">
    <source>
        <dbReference type="EMBL" id="KAJ8708823.1"/>
    </source>
</evidence>
<proteinExistence type="predicted"/>
<name>A0ACC2Q6A3_9NEOP</name>
<keyword evidence="2" id="KW-1185">Reference proteome</keyword>
<dbReference type="EMBL" id="CM056801">
    <property type="protein sequence ID" value="KAJ8708823.1"/>
    <property type="molecule type" value="Genomic_DNA"/>
</dbReference>